<feature type="signal peptide" evidence="1">
    <location>
        <begin position="1"/>
        <end position="19"/>
    </location>
</feature>
<feature type="chain" id="PRO_5028974497" description="Right handed beta helix domain-containing protein" evidence="1">
    <location>
        <begin position="20"/>
        <end position="419"/>
    </location>
</feature>
<dbReference type="Proteomes" id="UP000483432">
    <property type="component" value="Unassembled WGS sequence"/>
</dbReference>
<gene>
    <name evidence="2" type="ORF">GZ085_01760</name>
</gene>
<sequence length="419" mass="45889">MQSVVCAGLLCLLSSITSAADYRAGPDEYREAVRRLQPGDRLLLEPGDYRQGLSLHNLSGRADQPIFIEAADPLVPPRFIARLGANTVSLLNVRYLVLRYLELDGRNVSVDAVKAEGHSRFADFITLEHLHIHDHAASQQNVGISTKCPALGWVVKNNRIERVGTGMYFGDSDGSDPFVGGLIEANRVAHTLGYNLQVKHQQTRPPGIAERHDTVIRYNVFSKQDTLPGPQARPNVLLGHFPLTGLGSEDRYLVYGNLFLPNPTEALLQAEGRVALYDNVFINGSGDAIHIQPHNDIPRDMAIFSNTVLASGMGIQVRGGESTTYRQHVAANVVAASMPLHGGETTHNVTLAYRREFARFPIPDLTAHLLAFDSVAHEAHDLPSGLMREFSDYPGWQATGRPGAKPPPALLRTLDAVQR</sequence>
<protein>
    <recommendedName>
        <fullName evidence="4">Right handed beta helix domain-containing protein</fullName>
    </recommendedName>
</protein>
<dbReference type="EMBL" id="JAAFGW010000014">
    <property type="protein sequence ID" value="NDP47117.1"/>
    <property type="molecule type" value="Genomic_DNA"/>
</dbReference>
<dbReference type="Gene3D" id="2.160.20.10">
    <property type="entry name" value="Single-stranded right-handed beta-helix, Pectin lyase-like"/>
    <property type="match status" value="1"/>
</dbReference>
<dbReference type="InterPro" id="IPR012334">
    <property type="entry name" value="Pectin_lyas_fold"/>
</dbReference>
<reference evidence="2 3" key="1">
    <citation type="submission" date="2019-09" db="EMBL/GenBank/DDBJ databases">
        <title>H2 Metabolism Revealed by Metagenomic Analysis in Subglacial Sediment of East Antarctica.</title>
        <authorList>
            <person name="Yang Z."/>
            <person name="Zhang Y."/>
            <person name="Lv Y."/>
            <person name="Yan W."/>
            <person name="Xiao X."/>
            <person name="Sun B."/>
            <person name="Ma H."/>
        </authorList>
    </citation>
    <scope>NUCLEOTIDE SEQUENCE [LARGE SCALE GENOMIC DNA]</scope>
    <source>
        <strain evidence="2">Bin2_2</strain>
    </source>
</reference>
<organism evidence="2 3">
    <name type="scientific">Sulfuriferula multivorans</name>
    <dbReference type="NCBI Taxonomy" id="1559896"/>
    <lineage>
        <taxon>Bacteria</taxon>
        <taxon>Pseudomonadati</taxon>
        <taxon>Pseudomonadota</taxon>
        <taxon>Betaproteobacteria</taxon>
        <taxon>Nitrosomonadales</taxon>
        <taxon>Sulfuricellaceae</taxon>
        <taxon>Sulfuriferula</taxon>
    </lineage>
</organism>
<evidence type="ECO:0000313" key="2">
    <source>
        <dbReference type="EMBL" id="NDP47117.1"/>
    </source>
</evidence>
<evidence type="ECO:0000313" key="3">
    <source>
        <dbReference type="Proteomes" id="UP000483432"/>
    </source>
</evidence>
<dbReference type="SUPFAM" id="SSF51126">
    <property type="entry name" value="Pectin lyase-like"/>
    <property type="match status" value="1"/>
</dbReference>
<evidence type="ECO:0008006" key="4">
    <source>
        <dbReference type="Google" id="ProtNLM"/>
    </source>
</evidence>
<keyword evidence="1" id="KW-0732">Signal</keyword>
<proteinExistence type="predicted"/>
<name>A0A7C9JVE3_9PROT</name>
<comment type="caution">
    <text evidence="2">The sequence shown here is derived from an EMBL/GenBank/DDBJ whole genome shotgun (WGS) entry which is preliminary data.</text>
</comment>
<evidence type="ECO:0000256" key="1">
    <source>
        <dbReference type="SAM" id="SignalP"/>
    </source>
</evidence>
<dbReference type="AlphaFoldDB" id="A0A7C9JVE3"/>
<dbReference type="InterPro" id="IPR011050">
    <property type="entry name" value="Pectin_lyase_fold/virulence"/>
</dbReference>
<accession>A0A7C9JVE3</accession>